<keyword evidence="2 4" id="KW-0863">Zinc-finger</keyword>
<dbReference type="SUPFAM" id="SSF56219">
    <property type="entry name" value="DNase I-like"/>
    <property type="match status" value="2"/>
</dbReference>
<feature type="region of interest" description="Disordered" evidence="5">
    <location>
        <begin position="4027"/>
        <end position="4047"/>
    </location>
</feature>
<evidence type="ECO:0000256" key="2">
    <source>
        <dbReference type="ARBA" id="ARBA00022771"/>
    </source>
</evidence>
<dbReference type="EMBL" id="CAMXCT020002223">
    <property type="protein sequence ID" value="CAL1149896.1"/>
    <property type="molecule type" value="Genomic_DNA"/>
</dbReference>
<reference evidence="9" key="2">
    <citation type="submission" date="2024-04" db="EMBL/GenBank/DDBJ databases">
        <authorList>
            <person name="Chen Y."/>
            <person name="Shah S."/>
            <person name="Dougan E. K."/>
            <person name="Thang M."/>
            <person name="Chan C."/>
        </authorList>
    </citation>
    <scope>NUCLEOTIDE SEQUENCE [LARGE SCALE GENOMIC DNA]</scope>
</reference>
<dbReference type="SMART" id="SM00355">
    <property type="entry name" value="ZnF_C2H2"/>
    <property type="match status" value="3"/>
</dbReference>
<evidence type="ECO:0000313" key="8">
    <source>
        <dbReference type="EMBL" id="CAI3996521.1"/>
    </source>
</evidence>
<dbReference type="InterPro" id="IPR012337">
    <property type="entry name" value="RNaseH-like_sf"/>
</dbReference>
<proteinExistence type="predicted"/>
<feature type="region of interest" description="Disordered" evidence="5">
    <location>
        <begin position="341"/>
        <end position="361"/>
    </location>
</feature>
<dbReference type="OrthoDB" id="6770921at2759"/>
<feature type="compositionally biased region" description="Polar residues" evidence="5">
    <location>
        <begin position="412"/>
        <end position="432"/>
    </location>
</feature>
<keyword evidence="1" id="KW-0479">Metal-binding</keyword>
<dbReference type="SUPFAM" id="SSF53098">
    <property type="entry name" value="Ribonuclease H-like"/>
    <property type="match status" value="2"/>
</dbReference>
<feature type="domain" description="RNase H type-1" evidence="7">
    <location>
        <begin position="1823"/>
        <end position="1971"/>
    </location>
</feature>
<feature type="domain" description="C2H2-type" evidence="6">
    <location>
        <begin position="4713"/>
        <end position="4741"/>
    </location>
</feature>
<dbReference type="InterPro" id="IPR002156">
    <property type="entry name" value="RNaseH_domain"/>
</dbReference>
<evidence type="ECO:0000259" key="7">
    <source>
        <dbReference type="PROSITE" id="PS50879"/>
    </source>
</evidence>
<feature type="compositionally biased region" description="Polar residues" evidence="5">
    <location>
        <begin position="53"/>
        <end position="68"/>
    </location>
</feature>
<evidence type="ECO:0000256" key="4">
    <source>
        <dbReference type="PROSITE-ProRule" id="PRU00042"/>
    </source>
</evidence>
<dbReference type="Gene3D" id="3.30.420.10">
    <property type="entry name" value="Ribonuclease H-like superfamily/Ribonuclease H"/>
    <property type="match status" value="2"/>
</dbReference>
<gene>
    <name evidence="8" type="ORF">C1SCF055_LOCUS22991</name>
</gene>
<dbReference type="InterPro" id="IPR013087">
    <property type="entry name" value="Znf_C2H2_type"/>
</dbReference>
<keyword evidence="3" id="KW-0862">Zinc</keyword>
<dbReference type="Gene3D" id="3.60.10.10">
    <property type="entry name" value="Endonuclease/exonuclease/phosphatase"/>
    <property type="match status" value="2"/>
</dbReference>
<dbReference type="PROSITE" id="PS50879">
    <property type="entry name" value="RNASE_H_1"/>
    <property type="match status" value="2"/>
</dbReference>
<dbReference type="Proteomes" id="UP001152797">
    <property type="component" value="Unassembled WGS sequence"/>
</dbReference>
<dbReference type="InterPro" id="IPR036397">
    <property type="entry name" value="RNaseH_sf"/>
</dbReference>
<dbReference type="PROSITE" id="PS50157">
    <property type="entry name" value="ZINC_FINGER_C2H2_2"/>
    <property type="match status" value="2"/>
</dbReference>
<feature type="region of interest" description="Disordered" evidence="5">
    <location>
        <begin position="398"/>
        <end position="432"/>
    </location>
</feature>
<dbReference type="InterPro" id="IPR001876">
    <property type="entry name" value="Znf_RanBP2"/>
</dbReference>
<evidence type="ECO:0000313" key="10">
    <source>
        <dbReference type="Proteomes" id="UP001152797"/>
    </source>
</evidence>
<dbReference type="GO" id="GO:0008270">
    <property type="term" value="F:zinc ion binding"/>
    <property type="evidence" value="ECO:0007669"/>
    <property type="project" value="UniProtKB-KW"/>
</dbReference>
<feature type="region of interest" description="Disordered" evidence="5">
    <location>
        <begin position="27"/>
        <end position="136"/>
    </location>
</feature>
<dbReference type="InterPro" id="IPR036691">
    <property type="entry name" value="Endo/exonu/phosph_ase_sf"/>
</dbReference>
<evidence type="ECO:0000313" key="9">
    <source>
        <dbReference type="EMBL" id="CAL1149896.1"/>
    </source>
</evidence>
<evidence type="ECO:0000259" key="6">
    <source>
        <dbReference type="PROSITE" id="PS50157"/>
    </source>
</evidence>
<evidence type="ECO:0000256" key="3">
    <source>
        <dbReference type="ARBA" id="ARBA00022833"/>
    </source>
</evidence>
<keyword evidence="10" id="KW-1185">Reference proteome</keyword>
<reference evidence="8" key="1">
    <citation type="submission" date="2022-10" db="EMBL/GenBank/DDBJ databases">
        <authorList>
            <person name="Chen Y."/>
            <person name="Dougan E. K."/>
            <person name="Chan C."/>
            <person name="Rhodes N."/>
            <person name="Thang M."/>
        </authorList>
    </citation>
    <scope>NUCLEOTIDE SEQUENCE</scope>
</reference>
<dbReference type="GO" id="GO:0003676">
    <property type="term" value="F:nucleic acid binding"/>
    <property type="evidence" value="ECO:0007669"/>
    <property type="project" value="InterPro"/>
</dbReference>
<dbReference type="GO" id="GO:0004523">
    <property type="term" value="F:RNA-DNA hybrid ribonuclease activity"/>
    <property type="evidence" value="ECO:0007669"/>
    <property type="project" value="InterPro"/>
</dbReference>
<feature type="domain" description="RNase H type-1" evidence="7">
    <location>
        <begin position="3418"/>
        <end position="3566"/>
    </location>
</feature>
<evidence type="ECO:0000256" key="5">
    <source>
        <dbReference type="SAM" id="MobiDB-lite"/>
    </source>
</evidence>
<evidence type="ECO:0000256" key="1">
    <source>
        <dbReference type="ARBA" id="ARBA00022723"/>
    </source>
</evidence>
<evidence type="ECO:0008006" key="11">
    <source>
        <dbReference type="Google" id="ProtNLM"/>
    </source>
</evidence>
<feature type="domain" description="C2H2-type" evidence="6">
    <location>
        <begin position="3118"/>
        <end position="3146"/>
    </location>
</feature>
<dbReference type="PROSITE" id="PS00028">
    <property type="entry name" value="ZINC_FINGER_C2H2_1"/>
    <property type="match status" value="2"/>
</dbReference>
<dbReference type="PROSITE" id="PS01358">
    <property type="entry name" value="ZF_RANBP2_1"/>
    <property type="match status" value="1"/>
</dbReference>
<feature type="compositionally biased region" description="Pro residues" evidence="5">
    <location>
        <begin position="121"/>
        <end position="133"/>
    </location>
</feature>
<protein>
    <recommendedName>
        <fullName evidence="11">RNase H type-1 domain-containing protein</fullName>
    </recommendedName>
</protein>
<feature type="compositionally biased region" description="Basic residues" evidence="5">
    <location>
        <begin position="76"/>
        <end position="94"/>
    </location>
</feature>
<dbReference type="PANTHER" id="PTHR47027:SF20">
    <property type="entry name" value="REVERSE TRANSCRIPTASE-LIKE PROTEIN WITH RNA-DIRECTED DNA POLYMERASE DOMAIN"/>
    <property type="match status" value="1"/>
</dbReference>
<name>A0A9P1CUF2_9DINO</name>
<dbReference type="EMBL" id="CAMXCT010002223">
    <property type="protein sequence ID" value="CAI3996521.1"/>
    <property type="molecule type" value="Genomic_DNA"/>
</dbReference>
<dbReference type="EMBL" id="CAMXCT030002223">
    <property type="protein sequence ID" value="CAL4783833.1"/>
    <property type="molecule type" value="Genomic_DNA"/>
</dbReference>
<accession>A0A9P1CUF2</accession>
<sequence>MNADWDGPWRCSSCMKTNGKKAAFCDRCGDSWRNGTPHKSQPQPEEAPGWTYNRWSDWQNQAQQNWEKSSSSSRSSSRKHQPKPKTARRPRRPKGNNAQPNRGRGKGRKGQGRGDGQPSALPLPPPPAPPPWPTIDRATSLVSAVNTVPVADSTTTAATQQLQADNREFARLLRDAYPDAQTRPPEATAAIERAEQGMTKNVTKSLHSATKALDKAQKLLAEAAEARRVHRNSWLAHLSESIKTWETQLETYRRHGAALQELAQKARADIAAARSDIQRLSTQEPGNQAIVAASAAIAEEGQTEDQTDADEEKLRTQLQGILQTCAGSLGVTIPAPADVQTIASDDDHDGERAHHKRPRSVEPLSLSAVLIRESPNASGLQVSPSVAVQPSAHVDLHQHDPYSEVPPRSILDNITNSNHDLAGTQPGNDVSSFMQRSGKLRKELKSLPNADDPEDLIAAFGHEPDAMPADHPSDEGIDARSAASSRDVSIDDSEIAPPSSSGSRQDAILYHLTEAPLRVFLAWSDYDSMIDEIARHYGRHPIDIIDAYEVEPSPADVPDGVVSIIVHMFADIAVGQSAKLALLDVDLHGHSFEANYAVGPMSTRSVVRLPTQCTRDAVLVTANVDRYCRQEDDACFVWHGHSRWHDDDFQVRRLSHGAYFRVAVPPTQRFVCTTQNAVEMAQRGLSHQEMLDQLTGAEVISDASPTLLSEAELADLATPNILSHEVDIMHAMQISCAVGHVPQSSLNSVGQRSESACVDSGAPVGIVAGSLPHDMLDDLSPAQSPANVFQFDPAAPVFFPGASDPALQDENMLEIFMQWQAAADAWEDEMVSAKFLTWRVSPATGKRHCVSSREVCLYEDFGSWRRRILQAWADEQSASSDTQIIAVLPPPPDMEPGFAGHIILQQHALETHSPVLTTVYDPAIADGAPQRQVHVFADQSIPEDIIFFLGYSLDCPNIAQCQVRMRGHDLPALTPFPVRSGDVVELVVQRLFLPANWLPPFIPIIVTQDTTSLLQLTVSRPKVADVNQKLPLDFQSSPRPEVVLHVSKFCWSYQHDSFPKQCSFTEEFLRTVRAVQNAPEPEGPPPPVTNIDAGQSFVLNELWDLAQAQSTQHVGNPESAIRVETWFLDHNFRDRCYNSRVVLLSLVNFHDWSRLIIQEWRDHVRAAANIEFYLVYPAPETIDPAAVAQVILTQSPQPELRSIVMSIYDSERAQQPPYTFAMTHGSRLTLGSVLEDVRLTRTCPPHMPQNECTIWLGGTAIPPSSQVFVRSGNAFKLRINRGTRLDLQSLLRLPDHLLRQQLQQAIWGEIYHRPSSPPEVEGSSGVAASSTGSPYMAFTPQAAVPMEVDHRPPWLTALNHLYVQFAATEVQEEGPVLYVQTWYVHGDGHLWCREPRPVRLTSSILSWRQDLVQVWSHRLIPHEPQEYWVVSAAPNVANRNVDVHVVLSQGLMHKQAAVFFTVCPGPDPAPCPAHAVYVLPSRITVNDIVQLLVPHAFRSFPCTVHLRGVAYGIGEVLTLMSGDHVQIRYDTYAGDAEDDSTDALGLLQTRAARTVTPWHQNSSVENGVHVLLEDALEDTLSDICDKPLSLSVALASVPGDWVVCAWELPHGLTDTKIVPHHEFQAACLTEDFQTRFGFLAPPSQLFQVRFLRASWHIARDGWYIGSYQVPPIGRAVILTVRYMHDGAVYGVATVPDMLDCRQVRQIFSVTHGTFIRCNGCFASGWIHFSHGDVLEFHAATVHAGIPISLTHARVQLCLEALLPGPSAPFVEDQDASLVICEPDLRSDICTNGNWMFSFLPEGLDLHSASYAALYDQSLLPPSPTVSLELYVDGATGLHDSAWAVVIVACTPHGRIFRGCISGVTQINPAQEDWLGATSHTNIDAELTAMCVATALALFASRDYSICVRPDLSLSRQVAQCQVASRGSKPLVNTLQALAQMVDDQVNIQEVRAHCGDPWNELADSIAKWTVRNAVSLGSVPWSPLHALAGSRTDCNWNWLAHASASYQATLPQLYGNAVWQPVPPTLRVPVQAQAPTHDYPSYTLDFNVVTFNALALDEADAATRLPGPRSIRVDHQFHHQSCAIIGIQEARTPEGRRVTDHYLILASGFAQCGRARHHGCELWLHRTLPIAKTPSGDVITMQAFQPVVLVANARVLLVRLQGPFDLYVLVGHAPCLSDDRPLDQIAQWWTDLESVLAQVDKSSSLVCCVDANAPLADSTTKFYQQHQAEATNRPGALFQDFLLRQELYVPSTFSFHSGDGPTWRHPNGSRLRRDYVLTNEAAFALVLRWDFDKMRDPQARAAFESALRTMPLPAWHVDVDTHAQLLETNVVQLAQQHFGKPPKVRHRPILTEATLNGIFLKRQALALFRLEVDRHDSLVAAELKVLEKDLRLMVRRDQQQWYAHWLEDIDQVASHHDVAQLYRKLQRLGRRKNSLDKGPMPLPQLKGPQGGKATSFEQCQRIWCDQFAALEAGLHVNDAQLQQLHVQLAPGQLCDPSHLMSSHDILATIRRMESGKVPGPGLLPIDVLKAGGYVAAQILLPLMTKVQTQVREPLSWKGGLLIPLFKGKGSPQEAASYRSIFISDVCGKIHHSHVRKALVDTWNVHDDLIQQGGRKGCSTDIAHHLLHGYFAWARSQTVSCAMLFVDLHAAFYTVVRSMLSDQPLHDDLLCHAMQVLGIRPHDWHEILQCIRPDNATSGLDAHAHRMMVDMFSGTHFQMKGVANPVATFRGTRPGDPVADILFNMAFRLIVLDARTKFQGSNNMPFLGSPETCRNLPQVADMPPSGFAEVTFVDDIAYALHAPRAEQVVTALQTVASCLHDAATSRGMQLNYAAGKTEAMIFCAGPGSRAVKKQLWHDYAGALPIVTEHGTQTLRLVHSYKHLGSFLQCQAVVHKDVTYRVAQARKAFGQLARPFYSKRNVGLATKTSVFSMLVVSRLLYNVHVWAWVTDADVSRWSNGIREAIGRLVRPLLHQIPAFHFTVAELCGLASLPGPCDLLHANRLRYLKRAIAAAPELLWRTLFANTADTAWMALLQSSFVWFMKHYPGQFTLPVNDVHACLQYVAVDERWIGRVKRALASAVRYHRAAAQGHLWSLKVERDLQSFASSRLLPRDSCVAAWSCLQCSATFDTKRALAVHSRHMHGYQQILKYFVLSDECSACGKKFFQRCRAVTHVRQSAKCRDAYLACFVPAAQEVVAQLDEDDLTYAREQRTHGWRPSKAFLPVIRIPMPCLPAAGSEDARLLRERWARRIPNPGTGFHAFEGIREQLPTVGLDEDDFIPFLGHVPAHGDPGHAGQILGIGGGPSCETWSAARHMADGPPPVRSYDEPWGVAGLRKAGSTHPAPIAAPWARWALGASHHDISQPFVEDQDASLVICEPDLRSDICTNGNWMFSFLPEGLDLHSASYAALYDQSLLPPSPTVSLELYVDGATGLHDSAWAVVIVACTPHGRIFRGCISGVTQINPAQEDWLGATSHTNIDAELTAMCVATALALFASRDYSICVRPDLSLSRQVAQCQVASRGSKPLVNTLQALAQMVDDQVNIQEVRAHCGDPWNELADSIAKWTVRNAVSLGSVPWSPLHALAGSRTDCNWNWLAHASASYQATLPQLYGNAVWQPVPPTLRVPVQAQAPTHDYPSYTLDFNVVTFNALALDEADAATRLPGPRSIRVDHQFHHQSCAIIGIQEARTPEGRRVTDHYLILASGFAQCGRARHHGCELWLHRTLPIAKTPSGDVITMQAFQPVVLVANARVLLVRLQGPFDLYVLVGHAPCLSDDRPLDQIAQWWTDLESVLAQVDKSSSLVCCVDANAPLADSTTKFYQQHQAEATNRPGALFQDFLLRQELYVPSTFSFHSGDGPTWRHPNGSRLRRDYVLTNEAAFALVLRWDFDKMRDPQARAAFESALRTMPLPAWHVDVDTHAQLLETNVVQLAQQHFGKPPKVRHRPILTEATLNGIFLKRQALALFRLEVDRHDSLVAAELKVLEKDLRLMVRRDQQQWYAHWLEDIDQVASHHDVAQLYRKLQRLGRRKNSLDKGPMPLPQLKDPQGGKATSFEQCQRIWCDQFAALEAGLHVNDAQLQQLHVQLAPGQLCDPSHLMSSHDILATIRRMESGKVPGPGLLPIDVLKAGGYVAAQILLPLMTKVQTQVREPLSWKGGLLIPLFKGKGSPQEAASYRSIFISDVCGKIHHSHVRKALVDTWNVHDDLIQQGGRKGCSTDIAHHLLHGYFAWARSQTVSCAMLFVDLHAAFYTVVRSMLSDQPLHDDLLCHAMQVLGIRPHDWHEILQCIRPDNATSGLDAHAHRMMVDMFSGTHFQMKGVANPVATFRGTRPGDPVADILFNMAFRLIVLDARTKFQGSNNMPFLGSPETCRNLAQVADMPPSGFAEVTFVDDIAYALHAPRAEQVVTALQTVASCLHDAATSRGMQLNYAAGKTEAMIFCAGPGSRAVKKQLWHDYAGALPIVTEHGTQTLRLVHSYKHLGSFLQCQAVVHKDVTYRVAQARKAFGQLARPFYSKRNVGLATKTSVFSMLVVSRLLYNVHVWAWVTDADVSRWSNGIREAIGRLVRPLLHQIPAFHFTVAELCGLASLPGPCDLLHANRLRYLKRAIAAAPELLWRTLFANTADTAWMALLQSSFVWFMKHYPGQFTLPVNDVHACLQYVAVDERWIGRVKRALASAVRYHRAAAQGHLWSLKVERDLQSFASSRLLPRDSCVAAWSCLQCSATFDTKRALAVHSRHMHGYQQILKYFVLSDECSACGKKFFQRCRAVTHVRQSAKCRDAYLACFVPAAQEVVAQLDEDDLTYAREQRTHGWRPSKAFLPVIRIPMPCLPAAGSEDARLLRERWARRIPNPGTGFHAFEGIREQLPTVGLDEDDFIPFLGHVPAHGDPGHAGVYQMYDLAAETARLHIQCFLFIHFYSGYRREGDLQHCLEAQFQQGTAQVFCLSIDICLAKQRSDVTDPSTRSFWVEQMAKGQILGIGGGPSCETWSAARHMADGPPPVRSYDEPWGVAGLRKAVAQQVDVGSTLVQFLLDLLVIAARLGLCGFLEHPAFPVWLARKKPASIWTLRAFRCFARLQCVQVVTFDQCTMGLLAQKPTTFVVLRLPALVDMIQMRGRRGRCNHIGGHQPLKGRQDNRQFSTARAKIYPRQLNLSIALAVCRFLSDRHMNDAGRMSTQLEELDSTEVVDLHTVQPDYHG</sequence>
<dbReference type="PANTHER" id="PTHR47027">
    <property type="entry name" value="REVERSE TRANSCRIPTASE DOMAIN-CONTAINING PROTEIN"/>
    <property type="match status" value="1"/>
</dbReference>
<feature type="region of interest" description="Disordered" evidence="5">
    <location>
        <begin position="463"/>
        <end position="504"/>
    </location>
</feature>
<comment type="caution">
    <text evidence="8">The sequence shown here is derived from an EMBL/GenBank/DDBJ whole genome shotgun (WGS) entry which is preliminary data.</text>
</comment>
<organism evidence="8">
    <name type="scientific">Cladocopium goreaui</name>
    <dbReference type="NCBI Taxonomy" id="2562237"/>
    <lineage>
        <taxon>Eukaryota</taxon>
        <taxon>Sar</taxon>
        <taxon>Alveolata</taxon>
        <taxon>Dinophyceae</taxon>
        <taxon>Suessiales</taxon>
        <taxon>Symbiodiniaceae</taxon>
        <taxon>Cladocopium</taxon>
    </lineage>
</organism>
<feature type="compositionally biased region" description="Polar residues" evidence="5">
    <location>
        <begin position="33"/>
        <end position="43"/>
    </location>
</feature>